<keyword evidence="4" id="KW-1133">Transmembrane helix</keyword>
<keyword evidence="8" id="KW-1185">Reference proteome</keyword>
<evidence type="ECO:0000256" key="2">
    <source>
        <dbReference type="ARBA" id="ARBA00029447"/>
    </source>
</evidence>
<accession>A0ABW9RS60</accession>
<dbReference type="PANTHER" id="PTHR43531">
    <property type="entry name" value="PROTEIN ICFG"/>
    <property type="match status" value="1"/>
</dbReference>
<keyword evidence="4" id="KW-0812">Transmembrane</keyword>
<comment type="similarity">
    <text evidence="2">Belongs to the methyl-accepting chemotaxis (MCP) protein family.</text>
</comment>
<reference evidence="7 8" key="1">
    <citation type="submission" date="2019-02" db="EMBL/GenBank/DDBJ databases">
        <authorList>
            <person name="Goldberg S.R."/>
            <person name="Haltli B.A."/>
            <person name="Correa H."/>
            <person name="Russell K.G."/>
        </authorList>
    </citation>
    <scope>NUCLEOTIDE SEQUENCE [LARGE SCALE GENOMIC DNA]</scope>
    <source>
        <strain evidence="7 8">JCM 16186</strain>
    </source>
</reference>
<dbReference type="SMART" id="SM01358">
    <property type="entry name" value="HBM"/>
    <property type="match status" value="1"/>
</dbReference>
<feature type="domain" description="HAMP" evidence="6">
    <location>
        <begin position="300"/>
        <end position="352"/>
    </location>
</feature>
<dbReference type="PRINTS" id="PR00260">
    <property type="entry name" value="CHEMTRNSDUCR"/>
</dbReference>
<evidence type="ECO:0000256" key="1">
    <source>
        <dbReference type="ARBA" id="ARBA00022500"/>
    </source>
</evidence>
<dbReference type="InterPro" id="IPR032255">
    <property type="entry name" value="HBM"/>
</dbReference>
<sequence length="730" mass="81701">MKFNLFSQRKIKGKLLGSFAIVLVLSSILAGWGYYSINRILEIRRLKENIMTINEIVLKMRKAEKDFMMREIVDNEFMSKGKSKYAEDIDLYTLQQDSIINQLLGNDWSASLEIKDELSDLKSYLNGYHDTFRKIVQAYLKRGFQDYGNEGELRAAIHTIENSGKKINEVRMLTLRRHEKDYFLRKDPKYIDRFNEELSIFKEELNNSTSDRELRAQLDIYGTKFNDVVAIEKAIGLDENSGLKGEMRNFIHNIEPMVDELTALVDSRTDEITYNTTLTFVGVFLLQIAIGIFLAIVFSNRLTTSILSIRGAALKLADGIIPEHLKVNSKDELGDTQQSVNQLINSLNDSVTVANLVSKGNLHSAQEEAKTRLKDGDLDRALKNMIKKLTDIVKHINKGADDITVGSGEISKSSQTVAQGSTEQASALEEISSSVEQMVSNINQNADNAAQAEKMTREAADKMNTVKEVTQMTFDSIREITEKIDVISEIADKTNLLAINAAVEAARAGEHGKGFAVVANEVRKLAEKSQQSAEGIIVLSKSCIKEAQNSSHLLDELAPDVMKSFNLVREISSSSAEQRSGAEQINVALSQLNQVTQQNASSSEELASAANNFNTQARQLKEVVAFFKLVKTAEEYSQRQQVIDRIEQLKALLGDGNGKSEKANHTYSITEVADVKNEERTPARTYNKTTESYTGPAIQLDDFDADFDTDEEIDFTLKEEEKKKDDSNKS</sequence>
<dbReference type="CDD" id="cd06225">
    <property type="entry name" value="HAMP"/>
    <property type="match status" value="1"/>
</dbReference>
<keyword evidence="1" id="KW-0145">Chemotaxis</keyword>
<evidence type="ECO:0000259" key="5">
    <source>
        <dbReference type="PROSITE" id="PS50111"/>
    </source>
</evidence>
<dbReference type="SMART" id="SM00304">
    <property type="entry name" value="HAMP"/>
    <property type="match status" value="2"/>
</dbReference>
<evidence type="ECO:0000313" key="7">
    <source>
        <dbReference type="EMBL" id="MTI25895.1"/>
    </source>
</evidence>
<dbReference type="Proteomes" id="UP000798808">
    <property type="component" value="Unassembled WGS sequence"/>
</dbReference>
<gene>
    <name evidence="7" type="ORF">E1163_13145</name>
</gene>
<dbReference type="Gene3D" id="1.10.287.950">
    <property type="entry name" value="Methyl-accepting chemotaxis protein"/>
    <property type="match status" value="1"/>
</dbReference>
<organism evidence="7 8">
    <name type="scientific">Fulvivirga kasyanovii</name>
    <dbReference type="NCBI Taxonomy" id="396812"/>
    <lineage>
        <taxon>Bacteria</taxon>
        <taxon>Pseudomonadati</taxon>
        <taxon>Bacteroidota</taxon>
        <taxon>Cytophagia</taxon>
        <taxon>Cytophagales</taxon>
        <taxon>Fulvivirgaceae</taxon>
        <taxon>Fulvivirga</taxon>
    </lineage>
</organism>
<dbReference type="PROSITE" id="PS50111">
    <property type="entry name" value="CHEMOTAXIS_TRANSDUC_2"/>
    <property type="match status" value="1"/>
</dbReference>
<dbReference type="PROSITE" id="PS50885">
    <property type="entry name" value="HAMP"/>
    <property type="match status" value="1"/>
</dbReference>
<dbReference type="InterPro" id="IPR004090">
    <property type="entry name" value="Chemotax_Me-accpt_rcpt"/>
</dbReference>
<name>A0ABW9RS60_9BACT</name>
<comment type="caution">
    <text evidence="7">The sequence shown here is derived from an EMBL/GenBank/DDBJ whole genome shotgun (WGS) entry which is preliminary data.</text>
</comment>
<dbReference type="Pfam" id="PF00015">
    <property type="entry name" value="MCPsignal"/>
    <property type="match status" value="1"/>
</dbReference>
<dbReference type="InterPro" id="IPR003660">
    <property type="entry name" value="HAMP_dom"/>
</dbReference>
<dbReference type="SMART" id="SM00283">
    <property type="entry name" value="MA"/>
    <property type="match status" value="1"/>
</dbReference>
<feature type="domain" description="Methyl-accepting transducer" evidence="5">
    <location>
        <begin position="399"/>
        <end position="614"/>
    </location>
</feature>
<evidence type="ECO:0000256" key="3">
    <source>
        <dbReference type="PROSITE-ProRule" id="PRU00284"/>
    </source>
</evidence>
<evidence type="ECO:0000313" key="8">
    <source>
        <dbReference type="Proteomes" id="UP000798808"/>
    </source>
</evidence>
<dbReference type="InterPro" id="IPR004089">
    <property type="entry name" value="MCPsignal_dom"/>
</dbReference>
<evidence type="ECO:0000259" key="6">
    <source>
        <dbReference type="PROSITE" id="PS50885"/>
    </source>
</evidence>
<dbReference type="Pfam" id="PF00672">
    <property type="entry name" value="HAMP"/>
    <property type="match status" value="1"/>
</dbReference>
<keyword evidence="4" id="KW-0472">Membrane</keyword>
<dbReference type="RefSeq" id="WP_155172513.1">
    <property type="nucleotide sequence ID" value="NZ_BAAAFL010000049.1"/>
</dbReference>
<evidence type="ECO:0000256" key="4">
    <source>
        <dbReference type="SAM" id="Phobius"/>
    </source>
</evidence>
<protein>
    <submittedName>
        <fullName evidence="7">Methyl-accepting chemotaxis protein</fullName>
    </submittedName>
</protein>
<dbReference type="InterPro" id="IPR051310">
    <property type="entry name" value="MCP_chemotaxis"/>
</dbReference>
<proteinExistence type="inferred from homology"/>
<dbReference type="SUPFAM" id="SSF58104">
    <property type="entry name" value="Methyl-accepting chemotaxis protein (MCP) signaling domain"/>
    <property type="match status" value="1"/>
</dbReference>
<dbReference type="EMBL" id="SMLW01000549">
    <property type="protein sequence ID" value="MTI25895.1"/>
    <property type="molecule type" value="Genomic_DNA"/>
</dbReference>
<dbReference type="Gene3D" id="6.10.340.10">
    <property type="match status" value="1"/>
</dbReference>
<keyword evidence="3" id="KW-0807">Transducer</keyword>
<dbReference type="PANTHER" id="PTHR43531:SF11">
    <property type="entry name" value="METHYL-ACCEPTING CHEMOTAXIS PROTEIN 3"/>
    <property type="match status" value="1"/>
</dbReference>
<dbReference type="CDD" id="cd11386">
    <property type="entry name" value="MCP_signal"/>
    <property type="match status" value="1"/>
</dbReference>
<feature type="transmembrane region" description="Helical" evidence="4">
    <location>
        <begin position="278"/>
        <end position="298"/>
    </location>
</feature>